<dbReference type="InterPro" id="IPR001466">
    <property type="entry name" value="Beta-lactam-related"/>
</dbReference>
<dbReference type="EMBL" id="MU001793">
    <property type="protein sequence ID" value="KAF2798003.1"/>
    <property type="molecule type" value="Genomic_DNA"/>
</dbReference>
<accession>A0A6A6XPC6</accession>
<dbReference type="Pfam" id="PF17660">
    <property type="entry name" value="BTRD1"/>
    <property type="match status" value="3"/>
</dbReference>
<organism evidence="4 5">
    <name type="scientific">Melanomma pulvis-pyrius CBS 109.77</name>
    <dbReference type="NCBI Taxonomy" id="1314802"/>
    <lineage>
        <taxon>Eukaryota</taxon>
        <taxon>Fungi</taxon>
        <taxon>Dikarya</taxon>
        <taxon>Ascomycota</taxon>
        <taxon>Pezizomycotina</taxon>
        <taxon>Dothideomycetes</taxon>
        <taxon>Pleosporomycetidae</taxon>
        <taxon>Pleosporales</taxon>
        <taxon>Melanommataceae</taxon>
        <taxon>Melanomma</taxon>
    </lineage>
</organism>
<dbReference type="SUPFAM" id="SSF56601">
    <property type="entry name" value="beta-lactamase/transpeptidase-like"/>
    <property type="match status" value="1"/>
</dbReference>
<protein>
    <recommendedName>
        <fullName evidence="3">Beta-lactamase-related domain-containing protein</fullName>
    </recommendedName>
</protein>
<reference evidence="4" key="1">
    <citation type="journal article" date="2020" name="Stud. Mycol.">
        <title>101 Dothideomycetes genomes: a test case for predicting lifestyles and emergence of pathogens.</title>
        <authorList>
            <person name="Haridas S."/>
            <person name="Albert R."/>
            <person name="Binder M."/>
            <person name="Bloem J."/>
            <person name="Labutti K."/>
            <person name="Salamov A."/>
            <person name="Andreopoulos B."/>
            <person name="Baker S."/>
            <person name="Barry K."/>
            <person name="Bills G."/>
            <person name="Bluhm B."/>
            <person name="Cannon C."/>
            <person name="Castanera R."/>
            <person name="Culley D."/>
            <person name="Daum C."/>
            <person name="Ezra D."/>
            <person name="Gonzalez J."/>
            <person name="Henrissat B."/>
            <person name="Kuo A."/>
            <person name="Liang C."/>
            <person name="Lipzen A."/>
            <person name="Lutzoni F."/>
            <person name="Magnuson J."/>
            <person name="Mondo S."/>
            <person name="Nolan M."/>
            <person name="Ohm R."/>
            <person name="Pangilinan J."/>
            <person name="Park H.-J."/>
            <person name="Ramirez L."/>
            <person name="Alfaro M."/>
            <person name="Sun H."/>
            <person name="Tritt A."/>
            <person name="Yoshinaga Y."/>
            <person name="Zwiers L.-H."/>
            <person name="Turgeon B."/>
            <person name="Goodwin S."/>
            <person name="Spatafora J."/>
            <person name="Crous P."/>
            <person name="Grigoriev I."/>
        </authorList>
    </citation>
    <scope>NUCLEOTIDE SEQUENCE</scope>
    <source>
        <strain evidence="4">CBS 109.77</strain>
    </source>
</reference>
<feature type="domain" description="Beta-lactamase-related" evidence="3">
    <location>
        <begin position="326"/>
        <end position="596"/>
    </location>
</feature>
<evidence type="ECO:0000256" key="1">
    <source>
        <dbReference type="ARBA" id="ARBA00038215"/>
    </source>
</evidence>
<gene>
    <name evidence="4" type="ORF">K505DRAFT_297296</name>
</gene>
<dbReference type="OrthoDB" id="5946976at2759"/>
<dbReference type="PANTHER" id="PTHR46825">
    <property type="entry name" value="D-ALANYL-D-ALANINE-CARBOXYPEPTIDASE/ENDOPEPTIDASE AMPH"/>
    <property type="match status" value="1"/>
</dbReference>
<dbReference type="InterPro" id="IPR012338">
    <property type="entry name" value="Beta-lactam/transpept-like"/>
</dbReference>
<keyword evidence="5" id="KW-1185">Reference proteome</keyword>
<dbReference type="AlphaFoldDB" id="A0A6A6XPC6"/>
<sequence>MVSRPFLSFLASTLSLTFLSPASALPSPHHSSLSPRNSTSAGRSIYYGVSSTTHNERSTVLKASGLSILSLSVSGTAPDESYAAIWVRPESNNSAIPFESIVSANASAYASWLESWTAKGYVSTHISASGPPSNAVFAGVVEQLPSITVPSWVQKCELKSPWNYENATAGVPMTIKSVSMYGVPGDRRYCILGHERVGNAQQTVFYNSDSYVYKYEQLYASETQKRFWRPTFLDVSSDGIVTPVFEDTSVGIWAAFTDLSVDDLANEIESQAQQGLQPIHIQAGNSGTSIRYAIIFAEHFVPLPRAWSASGAVTGFRNNSGATDALDATMRSFMTLSGIRQAQVAVASNGTVIAERAYTWAESDRAFVTPKDKFLLASVSKMFTHAATSRLVDAGLLNLSTPIFPSIGVVPTDPRATEITIQHLIDHEGGWDRNVSPLGDVGFIFRDVAQSKNSSTPATLLDVIEYVAATPLDFTPGTSVAYSNFGTMLLSYLVTKLTGAPYHEYLVDNVLESLEVELYETEGGKHENDVIVQESKYTGLDPRHPMSEAKVPAVYGGDNSIKEETVGAFSMRASASSIAKFIGTNSVSGIGGRQPYASRDGSTAGARTYAESRPDVDWALTLNSREYLSEDAWGRLVFWDIPDVLSTFGFVGIN</sequence>
<name>A0A6A6XPC6_9PLEO</name>
<evidence type="ECO:0000313" key="4">
    <source>
        <dbReference type="EMBL" id="KAF2798003.1"/>
    </source>
</evidence>
<dbReference type="Gene3D" id="3.40.710.10">
    <property type="entry name" value="DD-peptidase/beta-lactamase superfamily"/>
    <property type="match status" value="1"/>
</dbReference>
<comment type="similarity">
    <text evidence="1">Belongs to the peptidase S12 family.</text>
</comment>
<dbReference type="Proteomes" id="UP000799757">
    <property type="component" value="Unassembled WGS sequence"/>
</dbReference>
<dbReference type="InterPro" id="IPR050491">
    <property type="entry name" value="AmpC-like"/>
</dbReference>
<dbReference type="InterPro" id="IPR049511">
    <property type="entry name" value="PGH-like_rpt"/>
</dbReference>
<proteinExistence type="inferred from homology"/>
<evidence type="ECO:0000256" key="2">
    <source>
        <dbReference type="SAM" id="SignalP"/>
    </source>
</evidence>
<evidence type="ECO:0000259" key="3">
    <source>
        <dbReference type="Pfam" id="PF00144"/>
    </source>
</evidence>
<feature type="chain" id="PRO_5025670721" description="Beta-lactamase-related domain-containing protein" evidence="2">
    <location>
        <begin position="25"/>
        <end position="654"/>
    </location>
</feature>
<feature type="signal peptide" evidence="2">
    <location>
        <begin position="1"/>
        <end position="24"/>
    </location>
</feature>
<dbReference type="Pfam" id="PF00144">
    <property type="entry name" value="Beta-lactamase"/>
    <property type="match status" value="1"/>
</dbReference>
<evidence type="ECO:0000313" key="5">
    <source>
        <dbReference type="Proteomes" id="UP000799757"/>
    </source>
</evidence>
<keyword evidence="2" id="KW-0732">Signal</keyword>
<dbReference type="PANTHER" id="PTHR46825:SF9">
    <property type="entry name" value="BETA-LACTAMASE-RELATED DOMAIN-CONTAINING PROTEIN"/>
    <property type="match status" value="1"/>
</dbReference>